<keyword evidence="9" id="KW-1185">Reference proteome</keyword>
<evidence type="ECO:0000256" key="1">
    <source>
        <dbReference type="ARBA" id="ARBA00001974"/>
    </source>
</evidence>
<comment type="similarity">
    <text evidence="2">Belongs to the acyl-CoA dehydrogenase family.</text>
</comment>
<dbReference type="Proteomes" id="UP001500449">
    <property type="component" value="Unassembled WGS sequence"/>
</dbReference>
<evidence type="ECO:0000313" key="9">
    <source>
        <dbReference type="Proteomes" id="UP001500449"/>
    </source>
</evidence>
<dbReference type="InterPro" id="IPR009100">
    <property type="entry name" value="AcylCoA_DH/oxidase_NM_dom_sf"/>
</dbReference>
<dbReference type="SUPFAM" id="SSF56645">
    <property type="entry name" value="Acyl-CoA dehydrogenase NM domain-like"/>
    <property type="match status" value="1"/>
</dbReference>
<dbReference type="InterPro" id="IPR036250">
    <property type="entry name" value="AcylCo_DH-like_C"/>
</dbReference>
<dbReference type="InterPro" id="IPR013786">
    <property type="entry name" value="AcylCoA_DH/ox_N"/>
</dbReference>
<accession>A0ABN2MHY2</accession>
<feature type="domain" description="Acyl-CoA dehydrogenase/oxidase C-terminal" evidence="6">
    <location>
        <begin position="241"/>
        <end position="372"/>
    </location>
</feature>
<organism evidence="8 9">
    <name type="scientific">Pseudonocardia ailaonensis</name>
    <dbReference type="NCBI Taxonomy" id="367279"/>
    <lineage>
        <taxon>Bacteria</taxon>
        <taxon>Bacillati</taxon>
        <taxon>Actinomycetota</taxon>
        <taxon>Actinomycetes</taxon>
        <taxon>Pseudonocardiales</taxon>
        <taxon>Pseudonocardiaceae</taxon>
        <taxon>Pseudonocardia</taxon>
    </lineage>
</organism>
<reference evidence="8 9" key="1">
    <citation type="journal article" date="2019" name="Int. J. Syst. Evol. Microbiol.">
        <title>The Global Catalogue of Microorganisms (GCM) 10K type strain sequencing project: providing services to taxonomists for standard genome sequencing and annotation.</title>
        <authorList>
            <consortium name="The Broad Institute Genomics Platform"/>
            <consortium name="The Broad Institute Genome Sequencing Center for Infectious Disease"/>
            <person name="Wu L."/>
            <person name="Ma J."/>
        </authorList>
    </citation>
    <scope>NUCLEOTIDE SEQUENCE [LARGE SCALE GENOMIC DNA]</scope>
    <source>
        <strain evidence="8 9">JCM 16009</strain>
    </source>
</reference>
<dbReference type="Gene3D" id="1.10.540.10">
    <property type="entry name" value="Acyl-CoA dehydrogenase/oxidase, N-terminal domain"/>
    <property type="match status" value="1"/>
</dbReference>
<name>A0ABN2MHY2_9PSEU</name>
<evidence type="ECO:0000256" key="4">
    <source>
        <dbReference type="ARBA" id="ARBA00022827"/>
    </source>
</evidence>
<dbReference type="PANTHER" id="PTHR43884">
    <property type="entry name" value="ACYL-COA DEHYDROGENASE"/>
    <property type="match status" value="1"/>
</dbReference>
<gene>
    <name evidence="8" type="ORF">GCM10009836_02080</name>
</gene>
<keyword evidence="4" id="KW-0274">FAD</keyword>
<dbReference type="InterPro" id="IPR037069">
    <property type="entry name" value="AcylCoA_DH/ox_N_sf"/>
</dbReference>
<evidence type="ECO:0000259" key="6">
    <source>
        <dbReference type="Pfam" id="PF00441"/>
    </source>
</evidence>
<evidence type="ECO:0000313" key="8">
    <source>
        <dbReference type="EMBL" id="GAA1827937.1"/>
    </source>
</evidence>
<comment type="caution">
    <text evidence="8">The sequence shown here is derived from an EMBL/GenBank/DDBJ whole genome shotgun (WGS) entry which is preliminary data.</text>
</comment>
<protein>
    <submittedName>
        <fullName evidence="8">Acyl-CoA dehydrogenase family protein</fullName>
    </submittedName>
</protein>
<proteinExistence type="inferred from homology"/>
<evidence type="ECO:0000256" key="2">
    <source>
        <dbReference type="ARBA" id="ARBA00009347"/>
    </source>
</evidence>
<dbReference type="SUPFAM" id="SSF47203">
    <property type="entry name" value="Acyl-CoA dehydrogenase C-terminal domain-like"/>
    <property type="match status" value="1"/>
</dbReference>
<dbReference type="Gene3D" id="1.20.140.10">
    <property type="entry name" value="Butyryl-CoA Dehydrogenase, subunit A, domain 3"/>
    <property type="match status" value="1"/>
</dbReference>
<feature type="domain" description="Acyl-CoA dehydrogenase/oxidase N-terminal" evidence="7">
    <location>
        <begin position="15"/>
        <end position="126"/>
    </location>
</feature>
<dbReference type="RefSeq" id="WP_344411583.1">
    <property type="nucleotide sequence ID" value="NZ_BAAAQK010000001.1"/>
</dbReference>
<evidence type="ECO:0000256" key="5">
    <source>
        <dbReference type="ARBA" id="ARBA00023002"/>
    </source>
</evidence>
<keyword evidence="5" id="KW-0560">Oxidoreductase</keyword>
<dbReference type="Pfam" id="PF02771">
    <property type="entry name" value="Acyl-CoA_dh_N"/>
    <property type="match status" value="1"/>
</dbReference>
<sequence>MTDPTAAEPDFAFDDEQLEFGRVVRQFLGRRSDQAEVRRLMATGTGHDPDVWKALALQLGVTGLAVPETFGGTGRGPLELVVVFEEFGRALACAPLLSTVGMAASLLTRLPADPAALRYLPGIVDGSVLGTVALGAGSEVDVPAAQAERSGSGWLLTGEATFVVDAHVADVVLLGAATAAGPTLFLAERGAAGLGATALDTLDPTRRLGRLRLRETPAAPVGEAGGARAHLAAVRDLAAVYLAAEQAGGAAFMLETVVEYAKHRVQFGRAIGSFQAVKHRCAEMLLLVESARSAAYHAGRAAADGSAELPALAALAKAYCSDAYVEVARASIQLLGGLGFTWEHPAHLHHRRALSSSALLGDPNQHRERLVRLLDGSHTEER</sequence>
<dbReference type="Gene3D" id="2.40.110.10">
    <property type="entry name" value="Butyryl-CoA Dehydrogenase, subunit A, domain 2"/>
    <property type="match status" value="1"/>
</dbReference>
<dbReference type="PANTHER" id="PTHR43884:SF20">
    <property type="entry name" value="ACYL-COA DEHYDROGENASE FADE28"/>
    <property type="match status" value="1"/>
</dbReference>
<evidence type="ECO:0000256" key="3">
    <source>
        <dbReference type="ARBA" id="ARBA00022630"/>
    </source>
</evidence>
<dbReference type="InterPro" id="IPR046373">
    <property type="entry name" value="Acyl-CoA_Oxase/DH_mid-dom_sf"/>
</dbReference>
<comment type="cofactor">
    <cofactor evidence="1">
        <name>FAD</name>
        <dbReference type="ChEBI" id="CHEBI:57692"/>
    </cofactor>
</comment>
<dbReference type="EMBL" id="BAAAQK010000001">
    <property type="protein sequence ID" value="GAA1827937.1"/>
    <property type="molecule type" value="Genomic_DNA"/>
</dbReference>
<keyword evidence="3" id="KW-0285">Flavoprotein</keyword>
<dbReference type="Pfam" id="PF00441">
    <property type="entry name" value="Acyl-CoA_dh_1"/>
    <property type="match status" value="1"/>
</dbReference>
<evidence type="ECO:0000259" key="7">
    <source>
        <dbReference type="Pfam" id="PF02771"/>
    </source>
</evidence>
<dbReference type="InterPro" id="IPR009075">
    <property type="entry name" value="AcylCo_DH/oxidase_C"/>
</dbReference>